<reference evidence="7" key="3">
    <citation type="submission" date="2022-01" db="UniProtKB">
        <authorList>
            <consortium name="EnsemblPlants"/>
        </authorList>
    </citation>
    <scope>IDENTIFICATION</scope>
    <source>
        <strain evidence="7">subsp. vulgare</strain>
    </source>
</reference>
<dbReference type="InterPro" id="IPR036388">
    <property type="entry name" value="WH-like_DNA-bd_sf"/>
</dbReference>
<dbReference type="AlphaFoldDB" id="A0A8I7BFZ4"/>
<dbReference type="GO" id="GO:0043531">
    <property type="term" value="F:ADP binding"/>
    <property type="evidence" value="ECO:0007669"/>
    <property type="project" value="InterPro"/>
</dbReference>
<dbReference type="SUPFAM" id="SSF52047">
    <property type="entry name" value="RNI-like"/>
    <property type="match status" value="1"/>
</dbReference>
<dbReference type="InterPro" id="IPR002182">
    <property type="entry name" value="NB-ARC"/>
</dbReference>
<evidence type="ECO:0000313" key="7">
    <source>
        <dbReference type="EnsemblPlants" id="HORVU.MOREX.r3.5HG0534940.1"/>
    </source>
</evidence>
<sequence>MAGWIISPYVTRLIDEVYSHIKPDKKSGENLHKLKTQVIPRLKLILEAADGTQHKELFEELVSGLKSAFRDTEDILDELEYIRQYKQARQRKRKLPESGPSDQITGPLRDKLDKNIKKIQRLIDEARETLKIENETRIAIEGSSLTSNSGSAEGGPNATAGKVTGRDDVRDRIMCKLEGDCNPRPGDKCFSVVGIYGLPGYGKTTLAQHVSETAETSEYFKLVMWIRVSEKFNVDIILKEMFEQAWNGNGQCPQHNSPVVLKKELKKLLKDKRFLLVLDDVWCSKNVNEQKKLPELLPPLIAAHNGSKILVTSRHHDALLELGPQVRVIDNYAIPELEDEVFLQLLMHNAFGQRIRDDDASYRQLLKFGSKIAQKLKKSPLLASVVGQMLYKNHDVDHWESIAEQKILDEYMGPLWWCYQHLDEQVKRCFAYCSVFPRRRHLYRDELVNLWVAEGFISTTKGGRDMQRVSQDYFNELLSISFLQPRKDNFGKDCFLIHDLLHDLSEMVAGGECFKIGSVWTQAPSNIRHLSIESCNALMVTEYILKLKNLRTLIIFHATNDVRGYVLNKIFMELTKLRVLIFQTKRAVFHDHCILLFPTSINYLKHLRYLGFVIKWIPKTCLPDTIAERYLLHVGKSHTSLLSLNGRKKNTREFLRC</sequence>
<dbReference type="GO" id="GO:0042742">
    <property type="term" value="P:defense response to bacterium"/>
    <property type="evidence" value="ECO:0007669"/>
    <property type="project" value="UniProtKB-ARBA"/>
</dbReference>
<reference evidence="8" key="1">
    <citation type="journal article" date="2012" name="Nature">
        <title>A physical, genetic and functional sequence assembly of the barley genome.</title>
        <authorList>
            <consortium name="The International Barley Genome Sequencing Consortium"/>
            <person name="Mayer K.F."/>
            <person name="Waugh R."/>
            <person name="Brown J.W."/>
            <person name="Schulman A."/>
            <person name="Langridge P."/>
            <person name="Platzer M."/>
            <person name="Fincher G.B."/>
            <person name="Muehlbauer G.J."/>
            <person name="Sato K."/>
            <person name="Close T.J."/>
            <person name="Wise R.P."/>
            <person name="Stein N."/>
        </authorList>
    </citation>
    <scope>NUCLEOTIDE SEQUENCE [LARGE SCALE GENOMIC DNA]</scope>
    <source>
        <strain evidence="8">cv. Morex</strain>
    </source>
</reference>
<dbReference type="FunFam" id="1.10.10.10:FF:000322">
    <property type="entry name" value="Probable disease resistance protein At1g63360"/>
    <property type="match status" value="1"/>
</dbReference>
<keyword evidence="2" id="KW-0611">Plant defense</keyword>
<feature type="region of interest" description="Disordered" evidence="4">
    <location>
        <begin position="143"/>
        <end position="165"/>
    </location>
</feature>
<dbReference type="Gramene" id="HORVU.MOREX.r3.5HG0534940.1">
    <property type="protein sequence ID" value="HORVU.MOREX.r3.5HG0534940.1"/>
    <property type="gene ID" value="HORVU.MOREX.r3.5HG0534940"/>
</dbReference>
<dbReference type="GO" id="GO:0009626">
    <property type="term" value="P:plant-type hypersensitive response"/>
    <property type="evidence" value="ECO:0007669"/>
    <property type="project" value="UniProtKB-ARBA"/>
</dbReference>
<feature type="domain" description="Disease resistance protein winged helix" evidence="6">
    <location>
        <begin position="435"/>
        <end position="504"/>
    </location>
</feature>
<reference evidence="7" key="2">
    <citation type="submission" date="2020-10" db="EMBL/GenBank/DDBJ databases">
        <authorList>
            <person name="Scholz U."/>
            <person name="Mascher M."/>
            <person name="Fiebig A."/>
        </authorList>
    </citation>
    <scope>NUCLEOTIDE SEQUENCE [LARGE SCALE GENOMIC DNA]</scope>
    <source>
        <strain evidence="7">cv. Morex</strain>
    </source>
</reference>
<dbReference type="Gene3D" id="3.40.50.300">
    <property type="entry name" value="P-loop containing nucleotide triphosphate hydrolases"/>
    <property type="match status" value="1"/>
</dbReference>
<dbReference type="InterPro" id="IPR027417">
    <property type="entry name" value="P-loop_NTPase"/>
</dbReference>
<feature type="domain" description="NB-ARC" evidence="5">
    <location>
        <begin position="186"/>
        <end position="317"/>
    </location>
</feature>
<evidence type="ECO:0000259" key="6">
    <source>
        <dbReference type="Pfam" id="PF23559"/>
    </source>
</evidence>
<evidence type="ECO:0000256" key="3">
    <source>
        <dbReference type="SAM" id="Coils"/>
    </source>
</evidence>
<evidence type="ECO:0008006" key="9">
    <source>
        <dbReference type="Google" id="ProtNLM"/>
    </source>
</evidence>
<keyword evidence="8" id="KW-1185">Reference proteome</keyword>
<dbReference type="PANTHER" id="PTHR23155">
    <property type="entry name" value="DISEASE RESISTANCE PROTEIN RP"/>
    <property type="match status" value="1"/>
</dbReference>
<proteinExistence type="predicted"/>
<organism evidence="7 8">
    <name type="scientific">Hordeum vulgare subsp. vulgare</name>
    <name type="common">Domesticated barley</name>
    <dbReference type="NCBI Taxonomy" id="112509"/>
    <lineage>
        <taxon>Eukaryota</taxon>
        <taxon>Viridiplantae</taxon>
        <taxon>Streptophyta</taxon>
        <taxon>Embryophyta</taxon>
        <taxon>Tracheophyta</taxon>
        <taxon>Spermatophyta</taxon>
        <taxon>Magnoliopsida</taxon>
        <taxon>Liliopsida</taxon>
        <taxon>Poales</taxon>
        <taxon>Poaceae</taxon>
        <taxon>BOP clade</taxon>
        <taxon>Pooideae</taxon>
        <taxon>Triticodae</taxon>
        <taxon>Triticeae</taxon>
        <taxon>Hordeinae</taxon>
        <taxon>Hordeum</taxon>
    </lineage>
</organism>
<dbReference type="Pfam" id="PF23559">
    <property type="entry name" value="WHD_DRP"/>
    <property type="match status" value="1"/>
</dbReference>
<dbReference type="PANTHER" id="PTHR23155:SF1058">
    <property type="entry name" value="OS11G0668100 PROTEIN"/>
    <property type="match status" value="1"/>
</dbReference>
<evidence type="ECO:0000313" key="8">
    <source>
        <dbReference type="Proteomes" id="UP000011116"/>
    </source>
</evidence>
<evidence type="ECO:0000256" key="1">
    <source>
        <dbReference type="ARBA" id="ARBA00022737"/>
    </source>
</evidence>
<evidence type="ECO:0000259" key="5">
    <source>
        <dbReference type="Pfam" id="PF00931"/>
    </source>
</evidence>
<dbReference type="SMR" id="A0A8I7BFZ4"/>
<feature type="region of interest" description="Disordered" evidence="4">
    <location>
        <begin position="89"/>
        <end position="109"/>
    </location>
</feature>
<keyword evidence="1" id="KW-0677">Repeat</keyword>
<keyword evidence="3" id="KW-0175">Coiled coil</keyword>
<dbReference type="Gene3D" id="1.10.10.10">
    <property type="entry name" value="Winged helix-like DNA-binding domain superfamily/Winged helix DNA-binding domain"/>
    <property type="match status" value="1"/>
</dbReference>
<dbReference type="Pfam" id="PF00931">
    <property type="entry name" value="NB-ARC"/>
    <property type="match status" value="1"/>
</dbReference>
<dbReference type="PRINTS" id="PR00364">
    <property type="entry name" value="DISEASERSIST"/>
</dbReference>
<protein>
    <recommendedName>
        <fullName evidence="9">NB-ARC domain-containing protein</fullName>
    </recommendedName>
</protein>
<evidence type="ECO:0000256" key="2">
    <source>
        <dbReference type="ARBA" id="ARBA00022821"/>
    </source>
</evidence>
<accession>A0A8I7BFZ4</accession>
<dbReference type="GO" id="GO:0002758">
    <property type="term" value="P:innate immune response-activating signaling pathway"/>
    <property type="evidence" value="ECO:0007669"/>
    <property type="project" value="UniProtKB-ARBA"/>
</dbReference>
<name>A0A8I7BFZ4_HORVV</name>
<dbReference type="Proteomes" id="UP000011116">
    <property type="component" value="Chromosome 5H"/>
</dbReference>
<dbReference type="EnsemblPlants" id="HORVU.MOREX.r3.5HG0534940.1">
    <property type="protein sequence ID" value="HORVU.MOREX.r3.5HG0534940.1"/>
    <property type="gene ID" value="HORVU.MOREX.r3.5HG0534940"/>
</dbReference>
<gene>
    <name evidence="7" type="primary">LOC123397434</name>
</gene>
<evidence type="ECO:0000256" key="4">
    <source>
        <dbReference type="SAM" id="MobiDB-lite"/>
    </source>
</evidence>
<feature type="coiled-coil region" evidence="3">
    <location>
        <begin position="109"/>
        <end position="136"/>
    </location>
</feature>
<dbReference type="SUPFAM" id="SSF52540">
    <property type="entry name" value="P-loop containing nucleoside triphosphate hydrolases"/>
    <property type="match status" value="1"/>
</dbReference>
<dbReference type="InterPro" id="IPR058922">
    <property type="entry name" value="WHD_DRP"/>
</dbReference>
<dbReference type="InterPro" id="IPR044974">
    <property type="entry name" value="Disease_R_plants"/>
</dbReference>